<keyword evidence="3" id="KW-1185">Reference proteome</keyword>
<evidence type="ECO:0000313" key="3">
    <source>
        <dbReference type="Proteomes" id="UP000268623"/>
    </source>
</evidence>
<protein>
    <submittedName>
        <fullName evidence="2">Glycosyltransferase family 1 protein</fullName>
    </submittedName>
</protein>
<dbReference type="PANTHER" id="PTHR46401:SF9">
    <property type="entry name" value="MANNOSYLTRANSFERASE A"/>
    <property type="match status" value="1"/>
</dbReference>
<gene>
    <name evidence="2" type="ORF">D1O30_10290</name>
</gene>
<dbReference type="Proteomes" id="UP000268623">
    <property type="component" value="Unassembled WGS sequence"/>
</dbReference>
<comment type="caution">
    <text evidence="2">The sequence shown here is derived from an EMBL/GenBank/DDBJ whole genome shotgun (WGS) entry which is preliminary data.</text>
</comment>
<dbReference type="SUPFAM" id="SSF53756">
    <property type="entry name" value="UDP-Glycosyltransferase/glycogen phosphorylase"/>
    <property type="match status" value="1"/>
</dbReference>
<evidence type="ECO:0000259" key="1">
    <source>
        <dbReference type="Pfam" id="PF00534"/>
    </source>
</evidence>
<dbReference type="AlphaFoldDB" id="A0A3M9XQ95"/>
<dbReference type="EMBL" id="QWDD01000001">
    <property type="protein sequence ID" value="RNJ49932.1"/>
    <property type="molecule type" value="Genomic_DNA"/>
</dbReference>
<proteinExistence type="predicted"/>
<evidence type="ECO:0000313" key="2">
    <source>
        <dbReference type="EMBL" id="RNJ49932.1"/>
    </source>
</evidence>
<sequence>MRELYWTISRLLRGVWKFIGRGGERQKAPPSWMLVDQNIVSNADCGRLLIDVTPTYRSDVGTGIQRVVREVAKAAIASGQGFPVTIIDGRLCFHAAGASEPLPIDIRSGDTFLLLDAGWIYVSEYRSIIDFVWANGGRNVACLYDLFPILYAAGFSARLRSGFSEWFEEIVLSCDAVAAISSSVAQEFEQYCEERALARKQGQKVGVWKLGADFTEEEKTDPTARIRMICDSSRNFFLSVGTLAPNKGQALSLTAFERLWARGIDVAFVIVGRRGWNTAALERRLCEHVEHGGRLFWFSDASDAELGCLYRKAHAVICASYAEGFGLPLIEAARAGAPVIASDIEIFHEVGGESITYFDMLDADSLGTRIVESLASGRRGRPLPVLSWKQSSEALLGLIRNDLHSAAS</sequence>
<dbReference type="PANTHER" id="PTHR46401">
    <property type="entry name" value="GLYCOSYLTRANSFERASE WBBK-RELATED"/>
    <property type="match status" value="1"/>
</dbReference>
<dbReference type="InterPro" id="IPR001296">
    <property type="entry name" value="Glyco_trans_1"/>
</dbReference>
<dbReference type="CDD" id="cd03809">
    <property type="entry name" value="GT4_MtfB-like"/>
    <property type="match status" value="1"/>
</dbReference>
<accession>A0A3M9XQ95</accession>
<dbReference type="Pfam" id="PF00534">
    <property type="entry name" value="Glycos_transf_1"/>
    <property type="match status" value="1"/>
</dbReference>
<feature type="domain" description="Glycosyl transferase family 1" evidence="1">
    <location>
        <begin position="232"/>
        <end position="351"/>
    </location>
</feature>
<keyword evidence="2" id="KW-0808">Transferase</keyword>
<dbReference type="Gene3D" id="3.40.50.2000">
    <property type="entry name" value="Glycogen Phosphorylase B"/>
    <property type="match status" value="1"/>
</dbReference>
<reference evidence="2 3" key="1">
    <citation type="submission" date="2018-08" db="EMBL/GenBank/DDBJ databases">
        <title>Genome sequence of Methylocystis hirsuta CSC1, a methanotroph able to accumulate PHAs.</title>
        <authorList>
            <person name="Bordel S."/>
            <person name="Rodriguez E."/>
            <person name="Gancedo J."/>
            <person name="Munoz R."/>
        </authorList>
    </citation>
    <scope>NUCLEOTIDE SEQUENCE [LARGE SCALE GENOMIC DNA]</scope>
    <source>
        <strain evidence="2 3">CSC1</strain>
    </source>
</reference>
<dbReference type="GO" id="GO:0016757">
    <property type="term" value="F:glycosyltransferase activity"/>
    <property type="evidence" value="ECO:0007669"/>
    <property type="project" value="InterPro"/>
</dbReference>
<name>A0A3M9XQ95_9HYPH</name>
<organism evidence="2 3">
    <name type="scientific">Methylocystis hirsuta</name>
    <dbReference type="NCBI Taxonomy" id="369798"/>
    <lineage>
        <taxon>Bacteria</taxon>
        <taxon>Pseudomonadati</taxon>
        <taxon>Pseudomonadota</taxon>
        <taxon>Alphaproteobacteria</taxon>
        <taxon>Hyphomicrobiales</taxon>
        <taxon>Methylocystaceae</taxon>
        <taxon>Methylocystis</taxon>
    </lineage>
</organism>